<dbReference type="PANTHER" id="PTHR23502">
    <property type="entry name" value="MAJOR FACILITATOR SUPERFAMILY"/>
    <property type="match status" value="1"/>
</dbReference>
<dbReference type="EMBL" id="GL534279">
    <property type="protein sequence ID" value="EFQ92489.1"/>
    <property type="molecule type" value="Genomic_DNA"/>
</dbReference>
<accession>E3RP49</accession>
<keyword evidence="9" id="KW-1185">Reference proteome</keyword>
<feature type="transmembrane region" description="Helical" evidence="6">
    <location>
        <begin position="168"/>
        <end position="187"/>
    </location>
</feature>
<dbReference type="GO" id="GO:0005886">
    <property type="term" value="C:plasma membrane"/>
    <property type="evidence" value="ECO:0007669"/>
    <property type="project" value="TreeGrafter"/>
</dbReference>
<organism evidence="9">
    <name type="scientific">Pyrenophora teres f. teres (strain 0-1)</name>
    <name type="common">Barley net blotch fungus</name>
    <name type="synonym">Drechslera teres f. teres</name>
    <dbReference type="NCBI Taxonomy" id="861557"/>
    <lineage>
        <taxon>Eukaryota</taxon>
        <taxon>Fungi</taxon>
        <taxon>Dikarya</taxon>
        <taxon>Ascomycota</taxon>
        <taxon>Pezizomycotina</taxon>
        <taxon>Dothideomycetes</taxon>
        <taxon>Pleosporomycetidae</taxon>
        <taxon>Pleosporales</taxon>
        <taxon>Pleosporineae</taxon>
        <taxon>Pleosporaceae</taxon>
        <taxon>Pyrenophora</taxon>
    </lineage>
</organism>
<dbReference type="InterPro" id="IPR036259">
    <property type="entry name" value="MFS_trans_sf"/>
</dbReference>
<evidence type="ECO:0000313" key="9">
    <source>
        <dbReference type="Proteomes" id="UP000001067"/>
    </source>
</evidence>
<dbReference type="HOGENOM" id="CLU_330136_0_0_1"/>
<gene>
    <name evidence="8" type="ORF">PTT_10381</name>
</gene>
<dbReference type="AlphaFoldDB" id="E3RP49"/>
<keyword evidence="4 6" id="KW-1133">Transmembrane helix</keyword>
<feature type="transmembrane region" description="Helical" evidence="6">
    <location>
        <begin position="368"/>
        <end position="392"/>
    </location>
</feature>
<evidence type="ECO:0000259" key="7">
    <source>
        <dbReference type="PROSITE" id="PS50850"/>
    </source>
</evidence>
<evidence type="ECO:0000256" key="4">
    <source>
        <dbReference type="ARBA" id="ARBA00022989"/>
    </source>
</evidence>
<protein>
    <recommendedName>
        <fullName evidence="7">Major facilitator superfamily (MFS) profile domain-containing protein</fullName>
    </recommendedName>
</protein>
<feature type="transmembrane region" description="Helical" evidence="6">
    <location>
        <begin position="509"/>
        <end position="530"/>
    </location>
</feature>
<dbReference type="eggNOG" id="KOG0255">
    <property type="taxonomic scope" value="Eukaryota"/>
</dbReference>
<feature type="transmembrane region" description="Helical" evidence="6">
    <location>
        <begin position="226"/>
        <end position="249"/>
    </location>
</feature>
<feature type="transmembrane region" description="Helical" evidence="6">
    <location>
        <begin position="261"/>
        <end position="277"/>
    </location>
</feature>
<evidence type="ECO:0000313" key="8">
    <source>
        <dbReference type="EMBL" id="EFQ92489.1"/>
    </source>
</evidence>
<dbReference type="FunFam" id="1.20.1250.20:FF:000082">
    <property type="entry name" value="MFS multidrug transporter, putative"/>
    <property type="match status" value="1"/>
</dbReference>
<comment type="similarity">
    <text evidence="2">Belongs to the major facilitator superfamily.</text>
</comment>
<feature type="domain" description="Major facilitator superfamily (MFS) profile" evidence="7">
    <location>
        <begin position="102"/>
        <end position="534"/>
    </location>
</feature>
<dbReference type="Pfam" id="PF07690">
    <property type="entry name" value="MFS_1"/>
    <property type="match status" value="1"/>
</dbReference>
<evidence type="ECO:0000256" key="2">
    <source>
        <dbReference type="ARBA" id="ARBA00008335"/>
    </source>
</evidence>
<reference evidence="8 9" key="1">
    <citation type="journal article" date="2010" name="Genome Biol.">
        <title>A first genome assembly of the barley fungal pathogen Pyrenophora teres f. teres.</title>
        <authorList>
            <person name="Ellwood S.R."/>
            <person name="Liu Z."/>
            <person name="Syme R.A."/>
            <person name="Lai Z."/>
            <person name="Hane J.K."/>
            <person name="Keiper F."/>
            <person name="Moffat C.S."/>
            <person name="Oliver R.P."/>
            <person name="Friesen T.L."/>
        </authorList>
    </citation>
    <scope>NUCLEOTIDE SEQUENCE [LARGE SCALE GENOMIC DNA]</scope>
    <source>
        <strain evidence="8 9">0-1</strain>
    </source>
</reference>
<dbReference type="InterPro" id="IPR011701">
    <property type="entry name" value="MFS"/>
</dbReference>
<evidence type="ECO:0000256" key="5">
    <source>
        <dbReference type="ARBA" id="ARBA00023136"/>
    </source>
</evidence>
<dbReference type="InterPro" id="IPR020846">
    <property type="entry name" value="MFS_dom"/>
</dbReference>
<dbReference type="SUPFAM" id="SSF103473">
    <property type="entry name" value="MFS general substrate transporter"/>
    <property type="match status" value="1"/>
</dbReference>
<name>E3RP49_PYRTT</name>
<feature type="transmembrane region" description="Helical" evidence="6">
    <location>
        <begin position="100"/>
        <end position="119"/>
    </location>
</feature>
<feature type="transmembrane region" description="Helical" evidence="6">
    <location>
        <begin position="417"/>
        <end position="436"/>
    </location>
</feature>
<proteinExistence type="inferred from homology"/>
<dbReference type="Gene3D" id="1.20.1250.20">
    <property type="entry name" value="MFS general substrate transporter like domains"/>
    <property type="match status" value="1"/>
</dbReference>
<dbReference type="OrthoDB" id="3936150at2759"/>
<dbReference type="CDD" id="cd17323">
    <property type="entry name" value="MFS_Tpo1_MDR_like"/>
    <property type="match status" value="1"/>
</dbReference>
<evidence type="ECO:0000256" key="1">
    <source>
        <dbReference type="ARBA" id="ARBA00004141"/>
    </source>
</evidence>
<comment type="subcellular location">
    <subcellularLocation>
        <location evidence="1">Membrane</location>
        <topology evidence="1">Multi-pass membrane protein</topology>
    </subcellularLocation>
</comment>
<evidence type="ECO:0000256" key="3">
    <source>
        <dbReference type="ARBA" id="ARBA00022692"/>
    </source>
</evidence>
<dbReference type="KEGG" id="pte:PTT_10381"/>
<feature type="transmembrane region" description="Helical" evidence="6">
    <location>
        <begin position="448"/>
        <end position="469"/>
    </location>
</feature>
<feature type="transmembrane region" description="Helical" evidence="6">
    <location>
        <begin position="193"/>
        <end position="214"/>
    </location>
</feature>
<evidence type="ECO:0000256" key="6">
    <source>
        <dbReference type="SAM" id="Phobius"/>
    </source>
</evidence>
<feature type="transmembrane region" description="Helical" evidence="6">
    <location>
        <begin position="139"/>
        <end position="156"/>
    </location>
</feature>
<dbReference type="Proteomes" id="UP000001067">
    <property type="component" value="Unassembled WGS sequence"/>
</dbReference>
<dbReference type="GO" id="GO:0022857">
    <property type="term" value="F:transmembrane transporter activity"/>
    <property type="evidence" value="ECO:0007669"/>
    <property type="project" value="InterPro"/>
</dbReference>
<keyword evidence="3 6" id="KW-0812">Transmembrane</keyword>
<sequence length="869" mass="96645">MAFFLQYRAIKRHVKEELQRVTEFSNPYSAATAYRPMASGEAQELGDVQAAGGPDKGEPFTRIPGITLIEDGNNEFYYQVDWTGPDDPHNPKQWSTPHRVGATLLVCTVAFVATAASAIDSAVITRASADFGVSEVAESLATALFLVGFGLGALLLSPLSELVGRYPVYLGSLLVFACWILGAALAPNFGAQIVFRFLAGFSASTPLTVAGGSVGDLWNPIEKTFAFPLFAIPAFGGPVFGPVIGAYIGYEQDINWRWTEWITLIMIGVVFTLILLFKRESFAPRLLHYKASHFRKLTGNNEFKTAAEASHSSLGNLLSKCFSRPFLLCTQPIVMAFTLYLVIVYIILFTFLDGYPYIFAETYGINEGLSNICFVGLFVGIALAVVLVPLVYRITIHQLQRDGDDGSGSSINRESRLYFAMIGAPALPIGLFWMGWTDYPSISIWSPLAASLLIGFSNICIFMSAYMYIIDSYEAYAASALTLVALVRYLGAGGMTVVGIPMYRNLGTHWTLTVLGCISALALPIPYVLYRFGPSLRKRTTATAPLTISIAKMGRKGRYGMGRKTDHEVKVAHEKALATLQPKPAKGDELGISHHLAQKPILAQPASHLLSVPGEIRNMIYRYVCKADGDLEFVHRCVRSPYARFGRPSTVNKSYLKVRGDKSGKEFNQIKFVCRGLYNETMSLEFKYNTIFFDSIFLEGRGVLGAAQVFNMFVKECGPKASWLSRIDLSHHTTEKFFFGGLKNSATTFEGIEDFCLANQKCTVRFFVFDFKVTPNDATMFFDQGFDIYWVLRHKAFPDFHKKLALPERLFTMEKHASAMPIKNLRIFPREGTCIDKKFMNTIAQIPRITNQWYHLCIDLAEDWVLNGL</sequence>
<dbReference type="PROSITE" id="PS50850">
    <property type="entry name" value="MFS"/>
    <property type="match status" value="1"/>
</dbReference>
<feature type="transmembrane region" description="Helical" evidence="6">
    <location>
        <begin position="481"/>
        <end position="503"/>
    </location>
</feature>
<feature type="transmembrane region" description="Helical" evidence="6">
    <location>
        <begin position="326"/>
        <end position="348"/>
    </location>
</feature>
<dbReference type="PANTHER" id="PTHR23502:SF47">
    <property type="entry name" value="MAJOR FACILITATOR SUPERFAMILY (MFS) PROFILE DOMAIN-CONTAINING PROTEIN-RELATED"/>
    <property type="match status" value="1"/>
</dbReference>
<keyword evidence="5 6" id="KW-0472">Membrane</keyword>